<keyword evidence="9 11" id="KW-0472">Membrane</keyword>
<dbReference type="GO" id="GO:0015628">
    <property type="term" value="P:protein secretion by the type II secretion system"/>
    <property type="evidence" value="ECO:0007669"/>
    <property type="project" value="InterPro"/>
</dbReference>
<keyword evidence="7 11" id="KW-0812">Transmembrane</keyword>
<evidence type="ECO:0000256" key="4">
    <source>
        <dbReference type="ARBA" id="ARBA00022448"/>
    </source>
</evidence>
<evidence type="ECO:0000256" key="11">
    <source>
        <dbReference type="SAM" id="Phobius"/>
    </source>
</evidence>
<keyword evidence="11" id="KW-1133">Transmembrane helix</keyword>
<reference evidence="12" key="1">
    <citation type="journal article" date="2011" name="Environ. Microbiol.">
        <title>Time-series analyses of Monterey Bay coastal microbial picoplankton using a 'genome proxy' microarray.</title>
        <authorList>
            <person name="Rich V.I."/>
            <person name="Pham V.D."/>
            <person name="Eppley J."/>
            <person name="Shi Y."/>
            <person name="DeLong E.F."/>
        </authorList>
    </citation>
    <scope>NUCLEOTIDE SEQUENCE</scope>
</reference>
<dbReference type="Pfam" id="PF01203">
    <property type="entry name" value="T2SSN"/>
    <property type="match status" value="1"/>
</dbReference>
<proteinExistence type="inferred from homology"/>
<dbReference type="AlphaFoldDB" id="E0XQI4"/>
<keyword evidence="4" id="KW-0813">Transport</keyword>
<dbReference type="EMBL" id="GU474844">
    <property type="protein sequence ID" value="ADI16675.1"/>
    <property type="molecule type" value="Genomic_DNA"/>
</dbReference>
<evidence type="ECO:0000256" key="2">
    <source>
        <dbReference type="ARBA" id="ARBA00007208"/>
    </source>
</evidence>
<evidence type="ECO:0000256" key="8">
    <source>
        <dbReference type="ARBA" id="ARBA00022927"/>
    </source>
</evidence>
<evidence type="ECO:0000256" key="10">
    <source>
        <dbReference type="ARBA" id="ARBA00030772"/>
    </source>
</evidence>
<organism evidence="12">
    <name type="scientific">uncultured gamma proteobacterium HF0010_05D02</name>
    <dbReference type="NCBI Taxonomy" id="710978"/>
    <lineage>
        <taxon>Bacteria</taxon>
        <taxon>Pseudomonadati</taxon>
        <taxon>Pseudomonadota</taxon>
        <taxon>Gammaproteobacteria</taxon>
        <taxon>environmental samples</taxon>
    </lineage>
</organism>
<name>E0XQI4_9GAMM</name>
<keyword evidence="8" id="KW-0653">Protein transport</keyword>
<evidence type="ECO:0000256" key="1">
    <source>
        <dbReference type="ARBA" id="ARBA00004533"/>
    </source>
</evidence>
<evidence type="ECO:0000256" key="3">
    <source>
        <dbReference type="ARBA" id="ARBA00021563"/>
    </source>
</evidence>
<feature type="transmembrane region" description="Helical" evidence="11">
    <location>
        <begin position="45"/>
        <end position="69"/>
    </location>
</feature>
<sequence length="283" mass="30005">MVTDGRGQRRSPNRRCLGERCGSIGGCQRDTPCARSVSVTYRHTSALAAALIIILLITRAPASLMVFALPAAVKATGFSGTVWDGAVAHVEIPLQARPFAVGRITWTLNPIGLLWGDLIRLKSDWGNQRVDVAARPAFNGSVQVNEAELRIDLGWLRELLPLYVGGQLKADIESLSITAEGSPTSANGRLVWENAAWRAIGGDVSLGSYAVDIKTTDAGIRASILTLKGALQVDGSVTIAGDNYRVMANLSGPAARNEAFQQAIALLAVPTSSGYRIELSGTL</sequence>
<dbReference type="GO" id="GO:0005886">
    <property type="term" value="C:plasma membrane"/>
    <property type="evidence" value="ECO:0007669"/>
    <property type="project" value="UniProtKB-SubCell"/>
</dbReference>
<evidence type="ECO:0000256" key="5">
    <source>
        <dbReference type="ARBA" id="ARBA00022475"/>
    </source>
</evidence>
<evidence type="ECO:0000313" key="12">
    <source>
        <dbReference type="EMBL" id="ADI16675.1"/>
    </source>
</evidence>
<protein>
    <recommendedName>
        <fullName evidence="3">Type II secretion system protein N</fullName>
    </recommendedName>
    <alternativeName>
        <fullName evidence="10">General secretion pathway protein N</fullName>
    </alternativeName>
</protein>
<evidence type="ECO:0000256" key="9">
    <source>
        <dbReference type="ARBA" id="ARBA00023136"/>
    </source>
</evidence>
<comment type="similarity">
    <text evidence="2">Belongs to the GSP N family.</text>
</comment>
<evidence type="ECO:0000256" key="7">
    <source>
        <dbReference type="ARBA" id="ARBA00022692"/>
    </source>
</evidence>
<dbReference type="GO" id="GO:0015627">
    <property type="term" value="C:type II protein secretion system complex"/>
    <property type="evidence" value="ECO:0007669"/>
    <property type="project" value="InterPro"/>
</dbReference>
<dbReference type="InterPro" id="IPR022792">
    <property type="entry name" value="T2SS_protein-GspN"/>
</dbReference>
<accession>E0XQI4</accession>
<keyword evidence="6" id="KW-0997">Cell inner membrane</keyword>
<comment type="subcellular location">
    <subcellularLocation>
        <location evidence="1">Cell inner membrane</location>
    </subcellularLocation>
</comment>
<evidence type="ECO:0000256" key="6">
    <source>
        <dbReference type="ARBA" id="ARBA00022519"/>
    </source>
</evidence>
<keyword evidence="5" id="KW-1003">Cell membrane</keyword>